<dbReference type="PANTHER" id="PTHR10460:SF60">
    <property type="entry name" value="ABI GENE FAMILY MEMBER 3"/>
    <property type="match status" value="1"/>
</dbReference>
<evidence type="ECO:0000313" key="3">
    <source>
        <dbReference type="Proteomes" id="UP000694621"/>
    </source>
</evidence>
<name>A0A8B9KXR4_ASTMX</name>
<sequence length="88" mass="9728">MKEITEDIQKIFEEAPGARKALLDNHSNLNKVADYCENNYLNVEDTTKAVEESKALTTQALASVAYQINTLASAVLKLLDVILFNSVI</sequence>
<reference evidence="2" key="1">
    <citation type="submission" date="2025-08" db="UniProtKB">
        <authorList>
            <consortium name="Ensembl"/>
        </authorList>
    </citation>
    <scope>IDENTIFICATION</scope>
</reference>
<comment type="similarity">
    <text evidence="1">Belongs to the ABI family.</text>
</comment>
<dbReference type="GO" id="GO:0001764">
    <property type="term" value="P:neuron migration"/>
    <property type="evidence" value="ECO:0007669"/>
    <property type="project" value="TreeGrafter"/>
</dbReference>
<dbReference type="GO" id="GO:0030027">
    <property type="term" value="C:lamellipodium"/>
    <property type="evidence" value="ECO:0007669"/>
    <property type="project" value="TreeGrafter"/>
</dbReference>
<evidence type="ECO:0008006" key="4">
    <source>
        <dbReference type="Google" id="ProtNLM"/>
    </source>
</evidence>
<dbReference type="PANTHER" id="PTHR10460">
    <property type="entry name" value="ABL INTERACTOR FAMILY MEMBER"/>
    <property type="match status" value="1"/>
</dbReference>
<evidence type="ECO:0000313" key="2">
    <source>
        <dbReference type="Ensembl" id="ENSAMXP00005043312.1"/>
    </source>
</evidence>
<dbReference type="Gene3D" id="6.10.140.1620">
    <property type="match status" value="1"/>
</dbReference>
<dbReference type="Proteomes" id="UP000694621">
    <property type="component" value="Unplaced"/>
</dbReference>
<accession>A0A8B9KXR4</accession>
<dbReference type="GO" id="GO:0031209">
    <property type="term" value="C:SCAR complex"/>
    <property type="evidence" value="ECO:0007669"/>
    <property type="project" value="TreeGrafter"/>
</dbReference>
<dbReference type="GO" id="GO:0035591">
    <property type="term" value="F:signaling adaptor activity"/>
    <property type="evidence" value="ECO:0007669"/>
    <property type="project" value="TreeGrafter"/>
</dbReference>
<dbReference type="Ensembl" id="ENSAMXT00005047090.1">
    <property type="protein sequence ID" value="ENSAMXP00005043312.1"/>
    <property type="gene ID" value="ENSAMXG00005020172.1"/>
</dbReference>
<dbReference type="GO" id="GO:0017124">
    <property type="term" value="F:SH3 domain binding"/>
    <property type="evidence" value="ECO:0007669"/>
    <property type="project" value="TreeGrafter"/>
</dbReference>
<evidence type="ECO:0000256" key="1">
    <source>
        <dbReference type="ARBA" id="ARBA00010020"/>
    </source>
</evidence>
<dbReference type="GO" id="GO:0098858">
    <property type="term" value="C:actin-based cell projection"/>
    <property type="evidence" value="ECO:0007669"/>
    <property type="project" value="TreeGrafter"/>
</dbReference>
<dbReference type="AlphaFoldDB" id="A0A8B9KXR4"/>
<proteinExistence type="inferred from homology"/>
<dbReference type="InterPro" id="IPR028457">
    <property type="entry name" value="ABI"/>
</dbReference>
<protein>
    <recommendedName>
        <fullName evidence="4">ABI family, member 3b</fullName>
    </recommendedName>
</protein>
<organism evidence="2 3">
    <name type="scientific">Astyanax mexicanus</name>
    <name type="common">Blind cave fish</name>
    <name type="synonym">Astyanax fasciatus mexicanus</name>
    <dbReference type="NCBI Taxonomy" id="7994"/>
    <lineage>
        <taxon>Eukaryota</taxon>
        <taxon>Metazoa</taxon>
        <taxon>Chordata</taxon>
        <taxon>Craniata</taxon>
        <taxon>Vertebrata</taxon>
        <taxon>Euteleostomi</taxon>
        <taxon>Actinopterygii</taxon>
        <taxon>Neopterygii</taxon>
        <taxon>Teleostei</taxon>
        <taxon>Ostariophysi</taxon>
        <taxon>Characiformes</taxon>
        <taxon>Characoidei</taxon>
        <taxon>Acestrorhamphidae</taxon>
        <taxon>Acestrorhamphinae</taxon>
        <taxon>Astyanax</taxon>
    </lineage>
</organism>